<dbReference type="Proteomes" id="UP000198535">
    <property type="component" value="Unassembled WGS sequence"/>
</dbReference>
<keyword evidence="1" id="KW-0472">Membrane</keyword>
<dbReference type="RefSeq" id="WP_342707561.1">
    <property type="nucleotide sequence ID" value="NZ_FOUJ01000001.1"/>
</dbReference>
<dbReference type="EMBL" id="FOUJ01000001">
    <property type="protein sequence ID" value="SFM33460.1"/>
    <property type="molecule type" value="Genomic_DNA"/>
</dbReference>
<evidence type="ECO:0000313" key="3">
    <source>
        <dbReference type="Proteomes" id="UP000198535"/>
    </source>
</evidence>
<dbReference type="NCBIfam" id="NF045580">
    <property type="entry name" value="symport_access"/>
    <property type="match status" value="1"/>
</dbReference>
<protein>
    <submittedName>
        <fullName evidence="2">Uncharacterized protein</fullName>
    </submittedName>
</protein>
<keyword evidence="3" id="KW-1185">Reference proteome</keyword>
<keyword evidence="1" id="KW-0812">Transmembrane</keyword>
<dbReference type="STRING" id="487685.SAMN04488696_1021"/>
<name>A0A1I4Q1B8_9EURY</name>
<evidence type="ECO:0000313" key="2">
    <source>
        <dbReference type="EMBL" id="SFM33460.1"/>
    </source>
</evidence>
<dbReference type="InterPro" id="IPR054615">
    <property type="entry name" value="Symport_access"/>
</dbReference>
<evidence type="ECO:0000256" key="1">
    <source>
        <dbReference type="SAM" id="Phobius"/>
    </source>
</evidence>
<proteinExistence type="predicted"/>
<sequence length="39" mass="4427">MLGITDPQIWVAYVLCFVSAIGCVIYGILHWNDDKEDDI</sequence>
<gene>
    <name evidence="2" type="ORF">SAMN04488696_1021</name>
</gene>
<reference evidence="3" key="1">
    <citation type="submission" date="2016-10" db="EMBL/GenBank/DDBJ databases">
        <authorList>
            <person name="Varghese N."/>
            <person name="Submissions S."/>
        </authorList>
    </citation>
    <scope>NUCLEOTIDE SEQUENCE [LARGE SCALE GENOMIC DNA]</scope>
    <source>
        <strain evidence="3">Mob M</strain>
    </source>
</reference>
<organism evidence="2 3">
    <name type="scientific">Methanolobus profundi</name>
    <dbReference type="NCBI Taxonomy" id="487685"/>
    <lineage>
        <taxon>Archaea</taxon>
        <taxon>Methanobacteriati</taxon>
        <taxon>Methanobacteriota</taxon>
        <taxon>Stenosarchaea group</taxon>
        <taxon>Methanomicrobia</taxon>
        <taxon>Methanosarcinales</taxon>
        <taxon>Methanosarcinaceae</taxon>
        <taxon>Methanolobus</taxon>
    </lineage>
</organism>
<dbReference type="AlphaFoldDB" id="A0A1I4Q1B8"/>
<keyword evidence="1" id="KW-1133">Transmembrane helix</keyword>
<feature type="transmembrane region" description="Helical" evidence="1">
    <location>
        <begin position="9"/>
        <end position="29"/>
    </location>
</feature>
<accession>A0A1I4Q1B8</accession>